<organism evidence="1">
    <name type="scientific">Ictalurus punctatus</name>
    <name type="common">Channel catfish</name>
    <name type="synonym">Silurus punctatus</name>
    <dbReference type="NCBI Taxonomy" id="7998"/>
    <lineage>
        <taxon>Eukaryota</taxon>
        <taxon>Metazoa</taxon>
        <taxon>Chordata</taxon>
        <taxon>Craniata</taxon>
        <taxon>Vertebrata</taxon>
        <taxon>Euteleostomi</taxon>
        <taxon>Actinopterygii</taxon>
        <taxon>Neopterygii</taxon>
        <taxon>Teleostei</taxon>
        <taxon>Ostariophysi</taxon>
        <taxon>Siluriformes</taxon>
        <taxon>Ictaluridae</taxon>
        <taxon>Ictalurus</taxon>
    </lineage>
</organism>
<protein>
    <submittedName>
        <fullName evidence="1">Progestin and adipoq receptor family member III-like</fullName>
    </submittedName>
</protein>
<name>Q1WCL2_ICTPU</name>
<reference evidence="1" key="1">
    <citation type="submission" date="2006-02" db="EMBL/GenBank/DDBJ databases">
        <title>Channel catfish gene expression after Edwardsiella ictaluri infection.</title>
        <authorList>
            <person name="Yeh H.-Y."/>
            <person name="Klesius P.H."/>
        </authorList>
    </citation>
    <scope>NUCLEOTIDE SEQUENCE</scope>
    <source>
        <tissue evidence="1">Ovary</tissue>
    </source>
</reference>
<keyword evidence="1" id="KW-0675">Receptor</keyword>
<feature type="non-terminal residue" evidence="1">
    <location>
        <position position="1"/>
    </location>
</feature>
<proteinExistence type="evidence at transcript level"/>
<sequence>CLFCNEIRTDPRVTHNAVRSPADGGAAGFIPFFISAL</sequence>
<evidence type="ECO:0000313" key="1">
    <source>
        <dbReference type="EMBL" id="ABD85485.1"/>
    </source>
</evidence>
<dbReference type="AlphaFoldDB" id="Q1WCL2"/>
<dbReference type="EMBL" id="DQ399426">
    <property type="protein sequence ID" value="ABD85485.1"/>
    <property type="molecule type" value="mRNA"/>
</dbReference>
<feature type="non-terminal residue" evidence="1">
    <location>
        <position position="37"/>
    </location>
</feature>
<accession>Q1WCL2</accession>